<dbReference type="EMBL" id="VMQU01000168">
    <property type="protein sequence ID" value="TVS82880.1"/>
    <property type="molecule type" value="Genomic_DNA"/>
</dbReference>
<organism evidence="1 2">
    <name type="scientific">Mycobacterium helveticum</name>
    <dbReference type="NCBI Taxonomy" id="2592811"/>
    <lineage>
        <taxon>Bacteria</taxon>
        <taxon>Bacillati</taxon>
        <taxon>Actinomycetota</taxon>
        <taxon>Actinomycetes</taxon>
        <taxon>Mycobacteriales</taxon>
        <taxon>Mycobacteriaceae</taxon>
        <taxon>Mycobacterium</taxon>
    </lineage>
</organism>
<keyword evidence="2" id="KW-1185">Reference proteome</keyword>
<evidence type="ECO:0000313" key="2">
    <source>
        <dbReference type="Proteomes" id="UP000320513"/>
    </source>
</evidence>
<sequence>MFTTDTTTTTTTTTTDGTGIGARYAERWSNWFRNTAIILRLNGHTNIAAVLRHHARSSPPRRTTAEMVKHDFAATVWR</sequence>
<dbReference type="RefSeq" id="WP_145039666.1">
    <property type="nucleotide sequence ID" value="NZ_VMQU01000168.1"/>
</dbReference>
<reference evidence="1 2" key="1">
    <citation type="submission" date="2019-07" db="EMBL/GenBank/DDBJ databases">
        <title>New Mycobacterium species.</title>
        <authorList>
            <person name="Tortoli E."/>
            <person name="Ghielmetti G."/>
            <person name="Friedel U."/>
            <person name="Trovato A."/>
        </authorList>
    </citation>
    <scope>NUCLEOTIDE SEQUENCE [LARGE SCALE GENOMIC DNA]</scope>
    <source>
        <strain evidence="1 2">16-83</strain>
    </source>
</reference>
<protein>
    <submittedName>
        <fullName evidence="1">Uncharacterized protein</fullName>
    </submittedName>
</protein>
<dbReference type="AlphaFoldDB" id="A0A557XBI2"/>
<evidence type="ECO:0000313" key="1">
    <source>
        <dbReference type="EMBL" id="TVS82880.1"/>
    </source>
</evidence>
<proteinExistence type="predicted"/>
<comment type="caution">
    <text evidence="1">The sequence shown here is derived from an EMBL/GenBank/DDBJ whole genome shotgun (WGS) entry which is preliminary data.</text>
</comment>
<dbReference type="Proteomes" id="UP000320513">
    <property type="component" value="Unassembled WGS sequence"/>
</dbReference>
<gene>
    <name evidence="1" type="ORF">FPZ47_24825</name>
</gene>
<accession>A0A557XBI2</accession>
<name>A0A557XBI2_9MYCO</name>